<comment type="caution">
    <text evidence="8">The sequence shown here is derived from an EMBL/GenBank/DDBJ whole genome shotgun (WGS) entry which is preliminary data.</text>
</comment>
<dbReference type="PANTHER" id="PTHR47338:SF29">
    <property type="entry name" value="ZN(2)-C6 FUNGAL-TYPE DOMAIN-CONTAINING PROTEIN"/>
    <property type="match status" value="1"/>
</dbReference>
<evidence type="ECO:0000256" key="2">
    <source>
        <dbReference type="ARBA" id="ARBA00022723"/>
    </source>
</evidence>
<dbReference type="PANTHER" id="PTHR47338">
    <property type="entry name" value="ZN(II)2CYS6 TRANSCRIPTION FACTOR (EUROFUNG)-RELATED"/>
    <property type="match status" value="1"/>
</dbReference>
<keyword evidence="4" id="KW-0804">Transcription</keyword>
<dbReference type="Gene3D" id="4.10.240.10">
    <property type="entry name" value="Zn(2)-C6 fungal-type DNA-binding domain"/>
    <property type="match status" value="1"/>
</dbReference>
<dbReference type="GO" id="GO:0003677">
    <property type="term" value="F:DNA binding"/>
    <property type="evidence" value="ECO:0007669"/>
    <property type="project" value="InterPro"/>
</dbReference>
<evidence type="ECO:0000313" key="8">
    <source>
        <dbReference type="EMBL" id="KAK8850622.1"/>
    </source>
</evidence>
<sequence length="383" mass="41870">MPTTDPQESQQPLKQRKLNRSLPQLKRNAACLPCRRRRIKCDAGKPHCSSCVRSYHFLARKHPDEERDAKGVQCFYDDDGVVGDDDEMVEDDHDFPSVPKRGAKRKDNEQEDSQQVIQRLEMKIAELQRALETSTESSAPPSYQGPTGSGSDLSEPATASNLWPTSQNPEDIVNQVFVSATGFAADITSNPIGLDMASGPGGHTLGPSVEDGIDDEAGKMGGPFLDLLWPGWPPTLPTPAMVDHLWIDGWMLIGAATRLVICLGLLDERAQSDPDISSYRRSVLGPPKDDADREARAATLYYVLCYDITSASSSGWSGTMPVDEIFTKLPGSRIDFDQGIDGDIAAFGLSFPAALRDPVQYRQGYSKGIDADLIVGERDIEIC</sequence>
<keyword evidence="5" id="KW-0539">Nucleus</keyword>
<feature type="domain" description="Zn(2)-C6 fungal-type" evidence="7">
    <location>
        <begin position="30"/>
        <end position="76"/>
    </location>
</feature>
<feature type="compositionally biased region" description="Polar residues" evidence="6">
    <location>
        <begin position="131"/>
        <end position="167"/>
    </location>
</feature>
<evidence type="ECO:0000256" key="5">
    <source>
        <dbReference type="ARBA" id="ARBA00023242"/>
    </source>
</evidence>
<evidence type="ECO:0000313" key="9">
    <source>
        <dbReference type="Proteomes" id="UP001388673"/>
    </source>
</evidence>
<keyword evidence="9" id="KW-1185">Reference proteome</keyword>
<dbReference type="InterPro" id="IPR036864">
    <property type="entry name" value="Zn2-C6_fun-type_DNA-bd_sf"/>
</dbReference>
<dbReference type="GO" id="GO:0005634">
    <property type="term" value="C:nucleus"/>
    <property type="evidence" value="ECO:0007669"/>
    <property type="project" value="UniProtKB-SubCell"/>
</dbReference>
<feature type="compositionally biased region" description="Polar residues" evidence="6">
    <location>
        <begin position="1"/>
        <end position="13"/>
    </location>
</feature>
<dbReference type="SMART" id="SM00066">
    <property type="entry name" value="GAL4"/>
    <property type="match status" value="1"/>
</dbReference>
<dbReference type="EMBL" id="JBCAWK010000008">
    <property type="protein sequence ID" value="KAK8850622.1"/>
    <property type="molecule type" value="Genomic_DNA"/>
</dbReference>
<dbReference type="PROSITE" id="PS50048">
    <property type="entry name" value="ZN2_CY6_FUNGAL_2"/>
    <property type="match status" value="1"/>
</dbReference>
<feature type="compositionally biased region" description="Acidic residues" evidence="6">
    <location>
        <begin position="82"/>
        <end position="93"/>
    </location>
</feature>
<comment type="subcellular location">
    <subcellularLocation>
        <location evidence="1">Nucleus</location>
    </subcellularLocation>
</comment>
<gene>
    <name evidence="8" type="ORF">IAR55_004541</name>
</gene>
<dbReference type="Proteomes" id="UP001388673">
    <property type="component" value="Unassembled WGS sequence"/>
</dbReference>
<name>A0AAW0YK04_9TREE</name>
<protein>
    <recommendedName>
        <fullName evidence="7">Zn(2)-C6 fungal-type domain-containing protein</fullName>
    </recommendedName>
</protein>
<dbReference type="InterPro" id="IPR050815">
    <property type="entry name" value="TF_fung"/>
</dbReference>
<dbReference type="Pfam" id="PF00172">
    <property type="entry name" value="Zn_clus"/>
    <property type="match status" value="1"/>
</dbReference>
<keyword evidence="3" id="KW-0805">Transcription regulation</keyword>
<dbReference type="KEGG" id="kne:92181799"/>
<dbReference type="GO" id="GO:0000981">
    <property type="term" value="F:DNA-binding transcription factor activity, RNA polymerase II-specific"/>
    <property type="evidence" value="ECO:0007669"/>
    <property type="project" value="InterPro"/>
</dbReference>
<feature type="region of interest" description="Disordered" evidence="6">
    <location>
        <begin position="82"/>
        <end position="115"/>
    </location>
</feature>
<dbReference type="RefSeq" id="XP_066802053.1">
    <property type="nucleotide sequence ID" value="XM_066947639.1"/>
</dbReference>
<evidence type="ECO:0000256" key="3">
    <source>
        <dbReference type="ARBA" id="ARBA00023015"/>
    </source>
</evidence>
<evidence type="ECO:0000256" key="6">
    <source>
        <dbReference type="SAM" id="MobiDB-lite"/>
    </source>
</evidence>
<feature type="region of interest" description="Disordered" evidence="6">
    <location>
        <begin position="1"/>
        <end position="22"/>
    </location>
</feature>
<dbReference type="AlphaFoldDB" id="A0AAW0YK04"/>
<evidence type="ECO:0000256" key="1">
    <source>
        <dbReference type="ARBA" id="ARBA00004123"/>
    </source>
</evidence>
<feature type="region of interest" description="Disordered" evidence="6">
    <location>
        <begin position="130"/>
        <end position="167"/>
    </location>
</feature>
<dbReference type="SMART" id="SM00906">
    <property type="entry name" value="Fungal_trans"/>
    <property type="match status" value="1"/>
</dbReference>
<dbReference type="CDD" id="cd00067">
    <property type="entry name" value="GAL4"/>
    <property type="match status" value="1"/>
</dbReference>
<keyword evidence="2" id="KW-0479">Metal-binding</keyword>
<dbReference type="GO" id="GO:0008270">
    <property type="term" value="F:zinc ion binding"/>
    <property type="evidence" value="ECO:0007669"/>
    <property type="project" value="InterPro"/>
</dbReference>
<dbReference type="InterPro" id="IPR007219">
    <property type="entry name" value="XnlR_reg_dom"/>
</dbReference>
<dbReference type="GeneID" id="92181799"/>
<evidence type="ECO:0000256" key="4">
    <source>
        <dbReference type="ARBA" id="ARBA00023163"/>
    </source>
</evidence>
<dbReference type="InterPro" id="IPR001138">
    <property type="entry name" value="Zn2Cys6_DnaBD"/>
</dbReference>
<reference evidence="8 9" key="1">
    <citation type="journal article" date="2024" name="bioRxiv">
        <title>Comparative genomics of Cryptococcus and Kwoniella reveals pathogenesis evolution and contrasting karyotype dynamics via intercentromeric recombination or chromosome fusion.</title>
        <authorList>
            <person name="Coelho M.A."/>
            <person name="David-Palma M."/>
            <person name="Shea T."/>
            <person name="Bowers K."/>
            <person name="McGinley-Smith S."/>
            <person name="Mohammad A.W."/>
            <person name="Gnirke A."/>
            <person name="Yurkov A.M."/>
            <person name="Nowrousian M."/>
            <person name="Sun S."/>
            <person name="Cuomo C.A."/>
            <person name="Heitman J."/>
        </authorList>
    </citation>
    <scope>NUCLEOTIDE SEQUENCE [LARGE SCALE GENOMIC DNA]</scope>
    <source>
        <strain evidence="8 9">CBS 13917</strain>
    </source>
</reference>
<accession>A0AAW0YK04</accession>
<dbReference type="SUPFAM" id="SSF57701">
    <property type="entry name" value="Zn2/Cys6 DNA-binding domain"/>
    <property type="match status" value="1"/>
</dbReference>
<dbReference type="CDD" id="cd12148">
    <property type="entry name" value="fungal_TF_MHR"/>
    <property type="match status" value="1"/>
</dbReference>
<organism evidence="8 9">
    <name type="scientific">Kwoniella newhampshirensis</name>
    <dbReference type="NCBI Taxonomy" id="1651941"/>
    <lineage>
        <taxon>Eukaryota</taxon>
        <taxon>Fungi</taxon>
        <taxon>Dikarya</taxon>
        <taxon>Basidiomycota</taxon>
        <taxon>Agaricomycotina</taxon>
        <taxon>Tremellomycetes</taxon>
        <taxon>Tremellales</taxon>
        <taxon>Cryptococcaceae</taxon>
        <taxon>Kwoniella</taxon>
    </lineage>
</organism>
<evidence type="ECO:0000259" key="7">
    <source>
        <dbReference type="PROSITE" id="PS50048"/>
    </source>
</evidence>
<proteinExistence type="predicted"/>
<dbReference type="GO" id="GO:0006351">
    <property type="term" value="P:DNA-templated transcription"/>
    <property type="evidence" value="ECO:0007669"/>
    <property type="project" value="InterPro"/>
</dbReference>